<keyword evidence="3" id="KW-1003">Cell membrane</keyword>
<gene>
    <name evidence="9" type="ORF">GCM10023082_61680</name>
</gene>
<dbReference type="Pfam" id="PF19053">
    <property type="entry name" value="EccD"/>
    <property type="match status" value="1"/>
</dbReference>
<keyword evidence="4 7" id="KW-0812">Transmembrane</keyword>
<dbReference type="Proteomes" id="UP001499884">
    <property type="component" value="Unassembled WGS sequence"/>
</dbReference>
<evidence type="ECO:0000256" key="3">
    <source>
        <dbReference type="ARBA" id="ARBA00022475"/>
    </source>
</evidence>
<evidence type="ECO:0000256" key="7">
    <source>
        <dbReference type="SAM" id="Phobius"/>
    </source>
</evidence>
<reference evidence="10" key="1">
    <citation type="journal article" date="2019" name="Int. J. Syst. Evol. Microbiol.">
        <title>The Global Catalogue of Microorganisms (GCM) 10K type strain sequencing project: providing services to taxonomists for standard genome sequencing and annotation.</title>
        <authorList>
            <consortium name="The Broad Institute Genomics Platform"/>
            <consortium name="The Broad Institute Genome Sequencing Center for Infectious Disease"/>
            <person name="Wu L."/>
            <person name="Ma J."/>
        </authorList>
    </citation>
    <scope>NUCLEOTIDE SEQUENCE [LARGE SCALE GENOMIC DNA]</scope>
    <source>
        <strain evidence="10">JCM 30846</strain>
    </source>
</reference>
<feature type="transmembrane region" description="Helical" evidence="7">
    <location>
        <begin position="125"/>
        <end position="143"/>
    </location>
</feature>
<sequence>MTTSPPAVSVSTSDVCRITVEGPTGRADLALPVATPLSALLPTLLRHVGTAQERTNAPWVVQRLGEEPLDLDGSPESLALRHGDVLYLRPADEPLPGLYFDDISDGVAHAVADRPDLWRPELTRGLALAVGGLALAALGVTAFRAGPGVLATAACGATAAVLAAVCAIIARAGADRVTVGAAGLGSLVFAALTGFAPFHAAAVPAGGLPPGAHGHAALGPFALGSHGLLVAAGAVAVLAGTLLALRVLPFTLPGTFLVCAIAAAVGVAVARVGGIDAVQASGVVAVAMFVLGHFGPRLTLRAARLRVPQLPRTAEELQQGIDPEDEESVTRRVNIASSYLNTLSISSALVYSVAFAALVREGGWIGWLLPLVFCAAVLLRARGLGGAFQRIPMTLVGAFGLAVVALTRLAPLSTTAHAVVLGVLLAAAGLLLVAAWRLPTGRLLPVWGHLGDIAETLTAVALLPLLLQALHVYAFFRQLAS</sequence>
<dbReference type="Gene3D" id="3.10.20.90">
    <property type="entry name" value="Phosphatidylinositol 3-kinase Catalytic Subunit, Chain A, domain 1"/>
    <property type="match status" value="1"/>
</dbReference>
<feature type="transmembrane region" description="Helical" evidence="7">
    <location>
        <begin position="177"/>
        <end position="201"/>
    </location>
</feature>
<evidence type="ECO:0000256" key="4">
    <source>
        <dbReference type="ARBA" id="ARBA00022692"/>
    </source>
</evidence>
<keyword evidence="10" id="KW-1185">Reference proteome</keyword>
<evidence type="ECO:0000256" key="2">
    <source>
        <dbReference type="ARBA" id="ARBA00006162"/>
    </source>
</evidence>
<evidence type="ECO:0000313" key="9">
    <source>
        <dbReference type="EMBL" id="GAA3758783.1"/>
    </source>
</evidence>
<evidence type="ECO:0000256" key="5">
    <source>
        <dbReference type="ARBA" id="ARBA00022989"/>
    </source>
</evidence>
<feature type="transmembrane region" description="Helical" evidence="7">
    <location>
        <begin position="416"/>
        <end position="436"/>
    </location>
</feature>
<dbReference type="PIRSF" id="PIRSF017804">
    <property type="entry name" value="Secretion_EccD1"/>
    <property type="match status" value="1"/>
</dbReference>
<feature type="transmembrane region" description="Helical" evidence="7">
    <location>
        <begin position="393"/>
        <end position="410"/>
    </location>
</feature>
<feature type="transmembrane region" description="Helical" evidence="7">
    <location>
        <begin position="457"/>
        <end position="476"/>
    </location>
</feature>
<feature type="transmembrane region" description="Helical" evidence="7">
    <location>
        <begin position="221"/>
        <end position="245"/>
    </location>
</feature>
<feature type="transmembrane region" description="Helical" evidence="7">
    <location>
        <begin position="339"/>
        <end position="358"/>
    </location>
</feature>
<protein>
    <recommendedName>
        <fullName evidence="8">EccD-like transmembrane domain-containing protein</fullName>
    </recommendedName>
</protein>
<dbReference type="EMBL" id="BAABEP010000079">
    <property type="protein sequence ID" value="GAA3758783.1"/>
    <property type="molecule type" value="Genomic_DNA"/>
</dbReference>
<evidence type="ECO:0000313" key="10">
    <source>
        <dbReference type="Proteomes" id="UP001499884"/>
    </source>
</evidence>
<keyword evidence="5 7" id="KW-1133">Transmembrane helix</keyword>
<feature type="transmembrane region" description="Helical" evidence="7">
    <location>
        <begin position="252"/>
        <end position="272"/>
    </location>
</feature>
<comment type="caution">
    <text evidence="9">The sequence shown here is derived from an EMBL/GenBank/DDBJ whole genome shotgun (WGS) entry which is preliminary data.</text>
</comment>
<evidence type="ECO:0000256" key="6">
    <source>
        <dbReference type="ARBA" id="ARBA00023136"/>
    </source>
</evidence>
<evidence type="ECO:0000259" key="8">
    <source>
        <dbReference type="Pfam" id="PF19053"/>
    </source>
</evidence>
<keyword evidence="6 7" id="KW-0472">Membrane</keyword>
<organism evidence="9 10">
    <name type="scientific">Streptomyces tremellae</name>
    <dbReference type="NCBI Taxonomy" id="1124239"/>
    <lineage>
        <taxon>Bacteria</taxon>
        <taxon>Bacillati</taxon>
        <taxon>Actinomycetota</taxon>
        <taxon>Actinomycetes</taxon>
        <taxon>Kitasatosporales</taxon>
        <taxon>Streptomycetaceae</taxon>
        <taxon>Streptomyces</taxon>
    </lineage>
</organism>
<dbReference type="InterPro" id="IPR006707">
    <property type="entry name" value="T7SS_EccD"/>
</dbReference>
<dbReference type="Pfam" id="PF08817">
    <property type="entry name" value="YukD"/>
    <property type="match status" value="1"/>
</dbReference>
<feature type="transmembrane region" description="Helical" evidence="7">
    <location>
        <begin position="278"/>
        <end position="296"/>
    </location>
</feature>
<accession>A0ABP7G9Q0</accession>
<dbReference type="InterPro" id="IPR024962">
    <property type="entry name" value="YukD-like"/>
</dbReference>
<feature type="transmembrane region" description="Helical" evidence="7">
    <location>
        <begin position="149"/>
        <end position="170"/>
    </location>
</feature>
<name>A0ABP7G9Q0_9ACTN</name>
<comment type="similarity">
    <text evidence="2">Belongs to the EccD/Snm4 family.</text>
</comment>
<evidence type="ECO:0000256" key="1">
    <source>
        <dbReference type="ARBA" id="ARBA00004651"/>
    </source>
</evidence>
<comment type="subcellular location">
    <subcellularLocation>
        <location evidence="1">Cell membrane</location>
        <topology evidence="1">Multi-pass membrane protein</topology>
    </subcellularLocation>
</comment>
<dbReference type="InterPro" id="IPR044049">
    <property type="entry name" value="EccD_transm"/>
</dbReference>
<dbReference type="RefSeq" id="WP_345654892.1">
    <property type="nucleotide sequence ID" value="NZ_BAABEP010000079.1"/>
</dbReference>
<dbReference type="NCBIfam" id="TIGR03920">
    <property type="entry name" value="T7SS_EccD"/>
    <property type="match status" value="1"/>
</dbReference>
<feature type="domain" description="EccD-like transmembrane" evidence="8">
    <location>
        <begin position="123"/>
        <end position="479"/>
    </location>
</feature>
<proteinExistence type="inferred from homology"/>